<comment type="cofactor">
    <cofactor evidence="6">
        <name>Mg(2+)</name>
        <dbReference type="ChEBI" id="CHEBI:18420"/>
    </cofactor>
</comment>
<dbReference type="HAMAP" id="MF_01468">
    <property type="entry name" value="RNase_Mini_III"/>
    <property type="match status" value="1"/>
</dbReference>
<comment type="function">
    <text evidence="6">Involved in correct processing of both the 5' and 3' ends of 23S rRNA precursor. Processes 30S rRNA precursor transcript even in absence of ribonuclease 3 (Rnc); Rnc processes 30S rRNA into smaller rRNA precursors.</text>
</comment>
<evidence type="ECO:0000256" key="5">
    <source>
        <dbReference type="ARBA" id="ARBA00022801"/>
    </source>
</evidence>
<dbReference type="SUPFAM" id="SSF69065">
    <property type="entry name" value="RNase III domain-like"/>
    <property type="match status" value="1"/>
</dbReference>
<dbReference type="GO" id="GO:0019843">
    <property type="term" value="F:rRNA binding"/>
    <property type="evidence" value="ECO:0007669"/>
    <property type="project" value="UniProtKB-UniRule"/>
</dbReference>
<reference evidence="8" key="2">
    <citation type="journal article" date="2021" name="PeerJ">
        <title>Extensive microbial diversity within the chicken gut microbiome revealed by metagenomics and culture.</title>
        <authorList>
            <person name="Gilroy R."/>
            <person name="Ravi A."/>
            <person name="Getino M."/>
            <person name="Pursley I."/>
            <person name="Horton D.L."/>
            <person name="Alikhan N.F."/>
            <person name="Baker D."/>
            <person name="Gharbi K."/>
            <person name="Hall N."/>
            <person name="Watson M."/>
            <person name="Adriaenssens E.M."/>
            <person name="Foster-Nyarko E."/>
            <person name="Jarju S."/>
            <person name="Secka A."/>
            <person name="Antonio M."/>
            <person name="Oren A."/>
            <person name="Chaudhuri R.R."/>
            <person name="La Ragione R."/>
            <person name="Hildebrand F."/>
            <person name="Pallen M.J."/>
        </authorList>
    </citation>
    <scope>NUCLEOTIDE SEQUENCE</scope>
    <source>
        <strain evidence="8">23406</strain>
    </source>
</reference>
<comment type="subcellular location">
    <subcellularLocation>
        <location evidence="6">Cytoplasm</location>
    </subcellularLocation>
</comment>
<feature type="active site" evidence="6">
    <location>
        <position position="29"/>
    </location>
</feature>
<protein>
    <recommendedName>
        <fullName evidence="6">Mini-ribonuclease 3</fullName>
        <shortName evidence="6">Mini-3</shortName>
        <shortName evidence="6">Mini-RNase 3</shortName>
        <ecNumber evidence="6">3.1.26.-</ecNumber>
    </recommendedName>
    <alternativeName>
        <fullName evidence="6">Mini-RNase III</fullName>
        <shortName evidence="6">Mini-III</shortName>
    </alternativeName>
</protein>
<organism evidence="8 9">
    <name type="scientific">Candidatus Stercoripulliclostridium merdipullorum</name>
    <dbReference type="NCBI Taxonomy" id="2840952"/>
    <lineage>
        <taxon>Bacteria</taxon>
        <taxon>Bacillati</taxon>
        <taxon>Bacillota</taxon>
        <taxon>Clostridia</taxon>
        <taxon>Eubacteriales</taxon>
        <taxon>Candidatus Stercoripulliclostridium</taxon>
    </lineage>
</organism>
<dbReference type="GO" id="GO:0006364">
    <property type="term" value="P:rRNA processing"/>
    <property type="evidence" value="ECO:0007669"/>
    <property type="project" value="UniProtKB-UniRule"/>
</dbReference>
<dbReference type="InterPro" id="IPR008226">
    <property type="entry name" value="Mini3_fam"/>
</dbReference>
<evidence type="ECO:0000313" key="9">
    <source>
        <dbReference type="Proteomes" id="UP000886891"/>
    </source>
</evidence>
<comment type="similarity">
    <text evidence="6">Belongs to the MrnC RNase family.</text>
</comment>
<evidence type="ECO:0000259" key="7">
    <source>
        <dbReference type="Pfam" id="PF00636"/>
    </source>
</evidence>
<proteinExistence type="inferred from homology"/>
<sequence length="147" mass="16280">MKDDYIPEFHGDRPDCNAISATTLAFVGDAVQTLFVRTRLSLTHGEKSGYLHRLAAAEVSATAQAAAFRRIEPILTEAEEAVFRRCRNAKTNTVAKHASIGDYRIATGFEGLIGWLYLQDGHARLNELLACAYPSERDPETRKRGAE</sequence>
<keyword evidence="3 6" id="KW-0540">Nuclease</keyword>
<dbReference type="Gene3D" id="1.10.1520.10">
    <property type="entry name" value="Ribonuclease III domain"/>
    <property type="match status" value="1"/>
</dbReference>
<keyword evidence="6" id="KW-0963">Cytoplasm</keyword>
<keyword evidence="2 6" id="KW-0698">rRNA processing</keyword>
<dbReference type="Proteomes" id="UP000886891">
    <property type="component" value="Unassembled WGS sequence"/>
</dbReference>
<keyword evidence="1 6" id="KW-0690">Ribosome biogenesis</keyword>
<dbReference type="InterPro" id="IPR000999">
    <property type="entry name" value="RNase_III_dom"/>
</dbReference>
<comment type="caution">
    <text evidence="8">The sequence shown here is derived from an EMBL/GenBank/DDBJ whole genome shotgun (WGS) entry which is preliminary data.</text>
</comment>
<keyword evidence="6" id="KW-0694">RNA-binding</keyword>
<evidence type="ECO:0000256" key="1">
    <source>
        <dbReference type="ARBA" id="ARBA00022517"/>
    </source>
</evidence>
<keyword evidence="4 6" id="KW-0255">Endonuclease</keyword>
<keyword evidence="6" id="KW-0699">rRNA-binding</keyword>
<evidence type="ECO:0000256" key="3">
    <source>
        <dbReference type="ARBA" id="ARBA00022722"/>
    </source>
</evidence>
<dbReference type="PANTHER" id="PTHR34276">
    <property type="entry name" value="MINI-RIBONUCLEASE 3"/>
    <property type="match status" value="1"/>
</dbReference>
<reference evidence="8" key="1">
    <citation type="submission" date="2020-10" db="EMBL/GenBank/DDBJ databases">
        <authorList>
            <person name="Gilroy R."/>
        </authorList>
    </citation>
    <scope>NUCLEOTIDE SEQUENCE</scope>
    <source>
        <strain evidence="8">23406</strain>
    </source>
</reference>
<feature type="domain" description="RNase III" evidence="7">
    <location>
        <begin position="23"/>
        <end position="121"/>
    </location>
</feature>
<comment type="subunit">
    <text evidence="6">Homodimer.</text>
</comment>
<dbReference type="GO" id="GO:0005737">
    <property type="term" value="C:cytoplasm"/>
    <property type="evidence" value="ECO:0007669"/>
    <property type="project" value="UniProtKB-SubCell"/>
</dbReference>
<evidence type="ECO:0000256" key="4">
    <source>
        <dbReference type="ARBA" id="ARBA00022759"/>
    </source>
</evidence>
<gene>
    <name evidence="6" type="primary">mrnC</name>
    <name evidence="8" type="ORF">IAB14_05370</name>
</gene>
<evidence type="ECO:0000256" key="2">
    <source>
        <dbReference type="ARBA" id="ARBA00022552"/>
    </source>
</evidence>
<name>A0A9D1NCE4_9FIRM</name>
<dbReference type="EC" id="3.1.26.-" evidence="6"/>
<keyword evidence="5 6" id="KW-0378">Hydrolase</keyword>
<dbReference type="InterPro" id="IPR036389">
    <property type="entry name" value="RNase_III_sf"/>
</dbReference>
<evidence type="ECO:0000256" key="6">
    <source>
        <dbReference type="HAMAP-Rule" id="MF_01468"/>
    </source>
</evidence>
<dbReference type="EMBL" id="DVOH01000039">
    <property type="protein sequence ID" value="HIV00524.1"/>
    <property type="molecule type" value="Genomic_DNA"/>
</dbReference>
<dbReference type="AlphaFoldDB" id="A0A9D1NCE4"/>
<accession>A0A9D1NCE4</accession>
<keyword evidence="6" id="KW-0460">Magnesium</keyword>
<dbReference type="GO" id="GO:0004525">
    <property type="term" value="F:ribonuclease III activity"/>
    <property type="evidence" value="ECO:0007669"/>
    <property type="project" value="InterPro"/>
</dbReference>
<evidence type="ECO:0000313" key="8">
    <source>
        <dbReference type="EMBL" id="HIV00524.1"/>
    </source>
</evidence>
<dbReference type="PANTHER" id="PTHR34276:SF1">
    <property type="entry name" value="MINI-RIBONUCLEASE 3"/>
    <property type="match status" value="1"/>
</dbReference>
<dbReference type="Pfam" id="PF00636">
    <property type="entry name" value="Ribonuclease_3"/>
    <property type="match status" value="1"/>
</dbReference>
<dbReference type="PIRSF" id="PIRSF005520">
    <property type="entry name" value="UCP005520"/>
    <property type="match status" value="1"/>
</dbReference>